<reference evidence="2" key="1">
    <citation type="submission" date="2011-08" db="EMBL/GenBank/DDBJ databases">
        <authorList>
            <person name="Rombauts S."/>
        </authorList>
    </citation>
    <scope>NUCLEOTIDE SEQUENCE</scope>
    <source>
        <strain evidence="2">London</strain>
    </source>
</reference>
<reference evidence="1" key="2">
    <citation type="submission" date="2015-06" db="UniProtKB">
        <authorList>
            <consortium name="EnsemblMetazoa"/>
        </authorList>
    </citation>
    <scope>IDENTIFICATION</scope>
</reference>
<evidence type="ECO:0000313" key="2">
    <source>
        <dbReference type="Proteomes" id="UP000015104"/>
    </source>
</evidence>
<organism evidence="1 2">
    <name type="scientific">Tetranychus urticae</name>
    <name type="common">Two-spotted spider mite</name>
    <dbReference type="NCBI Taxonomy" id="32264"/>
    <lineage>
        <taxon>Eukaryota</taxon>
        <taxon>Metazoa</taxon>
        <taxon>Ecdysozoa</taxon>
        <taxon>Arthropoda</taxon>
        <taxon>Chelicerata</taxon>
        <taxon>Arachnida</taxon>
        <taxon>Acari</taxon>
        <taxon>Acariformes</taxon>
        <taxon>Trombidiformes</taxon>
        <taxon>Prostigmata</taxon>
        <taxon>Eleutherengona</taxon>
        <taxon>Raphignathae</taxon>
        <taxon>Tetranychoidea</taxon>
        <taxon>Tetranychidae</taxon>
        <taxon>Tetranychus</taxon>
    </lineage>
</organism>
<sequence length="64" mass="7312">MVSFTVFIGFETFELSTRKADQSPMFLVIDDIGPVCMSMALKVDYFCNSYWVLYSVSHWSLSNG</sequence>
<proteinExistence type="predicted"/>
<dbReference type="AlphaFoldDB" id="T1JW00"/>
<dbReference type="Proteomes" id="UP000015104">
    <property type="component" value="Unassembled WGS sequence"/>
</dbReference>
<dbReference type="HOGENOM" id="CLU_2870440_0_0_1"/>
<dbReference type="EMBL" id="CAEY01000799">
    <property type="status" value="NOT_ANNOTATED_CDS"/>
    <property type="molecule type" value="Genomic_DNA"/>
</dbReference>
<keyword evidence="2" id="KW-1185">Reference proteome</keyword>
<dbReference type="EnsemblMetazoa" id="tetur02g06390.1">
    <property type="protein sequence ID" value="tetur02g06390.1"/>
    <property type="gene ID" value="tetur02g06390"/>
</dbReference>
<protein>
    <submittedName>
        <fullName evidence="1">Uncharacterized protein</fullName>
    </submittedName>
</protein>
<accession>T1JW00</accession>
<name>T1JW00_TETUR</name>
<evidence type="ECO:0000313" key="1">
    <source>
        <dbReference type="EnsemblMetazoa" id="tetur02g06390.1"/>
    </source>
</evidence>